<accession>A0ABU3THI2</accession>
<dbReference type="Proteomes" id="UP001250698">
    <property type="component" value="Unassembled WGS sequence"/>
</dbReference>
<feature type="transmembrane region" description="Helical" evidence="2">
    <location>
        <begin position="124"/>
        <end position="142"/>
    </location>
</feature>
<evidence type="ECO:0000256" key="1">
    <source>
        <dbReference type="SAM" id="Coils"/>
    </source>
</evidence>
<dbReference type="RefSeq" id="WP_315998176.1">
    <property type="nucleotide sequence ID" value="NZ_JAWDJT010000005.1"/>
</dbReference>
<feature type="transmembrane region" description="Helical" evidence="2">
    <location>
        <begin position="180"/>
        <end position="200"/>
    </location>
</feature>
<evidence type="ECO:0000256" key="2">
    <source>
        <dbReference type="SAM" id="Phobius"/>
    </source>
</evidence>
<keyword evidence="1" id="KW-0175">Coiled coil</keyword>
<evidence type="ECO:0000313" key="3">
    <source>
        <dbReference type="EMBL" id="MDU0370695.1"/>
    </source>
</evidence>
<comment type="caution">
    <text evidence="3">The sequence shown here is derived from an EMBL/GenBank/DDBJ whole genome shotgun (WGS) entry which is preliminary data.</text>
</comment>
<dbReference type="EMBL" id="JAWDJT010000005">
    <property type="protein sequence ID" value="MDU0370695.1"/>
    <property type="molecule type" value="Genomic_DNA"/>
</dbReference>
<evidence type="ECO:0000313" key="4">
    <source>
        <dbReference type="Proteomes" id="UP001250698"/>
    </source>
</evidence>
<sequence length="219" mass="24463">MAEEYADKMSRKTDAELRDYVANRFQYREDAVLAAIQEAERRQLALPDLDVAQLRQELSAVITQQQATRQQLEAEQAQAETEVPEAGPLLYSPTAITVFSLCVSPVVGAVLLAINLRRLQRVGATGRLVLFVLAYLAVRLALVASGQMVLALIAEVGAVLAYSLWFWPRYIRVSQFQSRNWAVLFLVCVAVSLAWGLLIVQNNPQVQQMIEQMRTATTK</sequence>
<keyword evidence="2" id="KW-0812">Transmembrane</keyword>
<proteinExistence type="predicted"/>
<reference evidence="3 4" key="1">
    <citation type="submission" date="2023-10" db="EMBL/GenBank/DDBJ databases">
        <title>Hymenobacter endophyticus sp. nov., an isolate from the leaf tissues of wheat.</title>
        <authorList>
            <person name="Dai Y."/>
        </authorList>
    </citation>
    <scope>NUCLEOTIDE SEQUENCE [LARGE SCALE GENOMIC DNA]</scope>
    <source>
        <strain evidence="3 4">ZK17L-C2</strain>
    </source>
</reference>
<feature type="transmembrane region" description="Helical" evidence="2">
    <location>
        <begin position="148"/>
        <end position="168"/>
    </location>
</feature>
<keyword evidence="4" id="KW-1185">Reference proteome</keyword>
<protein>
    <submittedName>
        <fullName evidence="3">Uncharacterized protein</fullName>
    </submittedName>
</protein>
<gene>
    <name evidence="3" type="ORF">ROI90_09850</name>
</gene>
<feature type="transmembrane region" description="Helical" evidence="2">
    <location>
        <begin position="90"/>
        <end position="112"/>
    </location>
</feature>
<organism evidence="3 4">
    <name type="scientific">Hymenobacter endophyticus</name>
    <dbReference type="NCBI Taxonomy" id="3076335"/>
    <lineage>
        <taxon>Bacteria</taxon>
        <taxon>Pseudomonadati</taxon>
        <taxon>Bacteroidota</taxon>
        <taxon>Cytophagia</taxon>
        <taxon>Cytophagales</taxon>
        <taxon>Hymenobacteraceae</taxon>
        <taxon>Hymenobacter</taxon>
    </lineage>
</organism>
<keyword evidence="2" id="KW-1133">Transmembrane helix</keyword>
<keyword evidence="2" id="KW-0472">Membrane</keyword>
<feature type="coiled-coil region" evidence="1">
    <location>
        <begin position="55"/>
        <end position="82"/>
    </location>
</feature>
<name>A0ABU3THI2_9BACT</name>